<name>A0AC59EXV3_9VIRU</name>
<evidence type="ECO:0000313" key="1">
    <source>
        <dbReference type="EMBL" id="AGM15740.1"/>
    </source>
</evidence>
<protein>
    <submittedName>
        <fullName evidence="1">PIF1 DNA helicase-like protein</fullName>
    </submittedName>
</protein>
<accession>A0AC59EXV3</accession>
<reference evidence="1 2" key="1">
    <citation type="journal article" date="2013" name="Proc. Natl. Acad. Sci. U.S.A.">
        <title>Genome of Phaeocystis globosa virus PgV-16T highlights the common ancestry of the largest known DNA viruses infecting eukaryotes.</title>
        <authorList>
            <person name="Santini S."/>
            <person name="Jeudy S."/>
            <person name="Bartoli J."/>
            <person name="Poirot O."/>
            <person name="Lescot M."/>
            <person name="Abergel C."/>
            <person name="Barbe V."/>
            <person name="Wommack K.E."/>
            <person name="Noordeloos A.A."/>
            <person name="Brussaard C.P."/>
            <person name="Claverie J.M."/>
        </authorList>
    </citation>
    <scope>NUCLEOTIDE SEQUENCE [LARGE SCALE GENOMIC DNA]</scope>
    <source>
        <strain evidence="1 2">16T</strain>
    </source>
</reference>
<evidence type="ECO:0000313" key="2">
    <source>
        <dbReference type="Proteomes" id="UP000204225"/>
    </source>
</evidence>
<dbReference type="EMBL" id="KC662249">
    <property type="protein sequence ID" value="AGM15740.1"/>
    <property type="molecule type" value="Genomic_DNA"/>
</dbReference>
<organism evidence="1 2">
    <name type="scientific">Phaeocystis globosa virus PgV-16T</name>
    <dbReference type="NCBI Taxonomy" id="3071227"/>
    <lineage>
        <taxon>Viruses</taxon>
        <taxon>Varidnaviria</taxon>
        <taxon>Bamfordvirae</taxon>
        <taxon>Nucleocytoviricota</taxon>
        <taxon>Megaviricetes</taxon>
        <taxon>Imitervirales</taxon>
        <taxon>Mesomimiviridae</taxon>
        <taxon>Tethysvirus</taxon>
        <taxon>Tethysvirus hollandense</taxon>
    </lineage>
</organism>
<dbReference type="Proteomes" id="UP000204225">
    <property type="component" value="Segment"/>
</dbReference>
<sequence length="453" mass="50918">MSGQLNAEQELIFQKYKNGENIFVTGPAGSGKSFLIKTIVNDSVENDYNLQVCALTGCASILLNCKATTLHRFAGIGLANKSIDAVVEDVFEKRYKLKKWYDLKCLIIDEVSMMSLKILLILDKMARKIYKKENTPFGGLQVIFSGDFYQLPPIKSNDGDKESSMFCFEDPLWNQLFPADNQILLKSIFRQDEKEFLKVLKYVREGRITKSTRETLEKRVFTEAEIDKVREENVVTIISPYKKDTDNINAAAYKMLSNDVEKKMYSIKYLKGSRKQDGAVESAVNNLLIDSNASLKADYEFLANNIMANTSLELKIGTHVMCIANISLESEIQLANGSQGVVVGFKGGLPEIKFNNIRDPIIVDYFVWNSEVNKNVAVSQIPLIYAWAITIHKSQGLSLDAAIMNIGKNIFEYGQTYVALSRVRSLTGLYLSSFDYTKISANPKVKAFYNPGS</sequence>
<gene>
    <name evidence="1" type="ORF">PGCG_00436</name>
</gene>
<proteinExistence type="predicted"/>
<keyword evidence="2" id="KW-1185">Reference proteome</keyword>